<dbReference type="Pfam" id="PF00535">
    <property type="entry name" value="Glycos_transf_2"/>
    <property type="match status" value="1"/>
</dbReference>
<dbReference type="AlphaFoldDB" id="A0A3B1BYJ6"/>
<keyword evidence="3" id="KW-0808">Transferase</keyword>
<evidence type="ECO:0000256" key="4">
    <source>
        <dbReference type="SAM" id="Phobius"/>
    </source>
</evidence>
<dbReference type="GO" id="GO:0016757">
    <property type="term" value="F:glycosyltransferase activity"/>
    <property type="evidence" value="ECO:0007669"/>
    <property type="project" value="UniProtKB-KW"/>
</dbReference>
<evidence type="ECO:0000256" key="2">
    <source>
        <dbReference type="ARBA" id="ARBA00022676"/>
    </source>
</evidence>
<dbReference type="InterPro" id="IPR001173">
    <property type="entry name" value="Glyco_trans_2-like"/>
</dbReference>
<evidence type="ECO:0000256" key="1">
    <source>
        <dbReference type="ARBA" id="ARBA00006739"/>
    </source>
</evidence>
<protein>
    <recommendedName>
        <fullName evidence="5">Glycosyltransferase 2-like domain-containing protein</fullName>
    </recommendedName>
</protein>
<dbReference type="CDD" id="cd04186">
    <property type="entry name" value="GT_2_like_c"/>
    <property type="match status" value="1"/>
</dbReference>
<keyword evidence="4" id="KW-1133">Transmembrane helix</keyword>
<accession>A0A3B1BYJ6</accession>
<feature type="transmembrane region" description="Helical" evidence="4">
    <location>
        <begin position="258"/>
        <end position="279"/>
    </location>
</feature>
<evidence type="ECO:0000313" key="6">
    <source>
        <dbReference type="EMBL" id="VAX16558.1"/>
    </source>
</evidence>
<dbReference type="SUPFAM" id="SSF53448">
    <property type="entry name" value="Nucleotide-diphospho-sugar transferases"/>
    <property type="match status" value="1"/>
</dbReference>
<keyword evidence="4" id="KW-0472">Membrane</keyword>
<name>A0A3B1BYJ6_9ZZZZ</name>
<proteinExistence type="inferred from homology"/>
<dbReference type="EMBL" id="UOGC01000031">
    <property type="protein sequence ID" value="VAX16558.1"/>
    <property type="molecule type" value="Genomic_DNA"/>
</dbReference>
<gene>
    <name evidence="6" type="ORF">MNBD_NITROSPINAE01-1619</name>
</gene>
<keyword evidence="4" id="KW-0812">Transmembrane</keyword>
<sequence>MRLSDGYRHEREKKTRVMADNIKKLPHVTVAVMNFNGRNVIEGTLRSILNSDYSSDVEVIVVDDCSTDDGVEYIRKEFPNVKVFIQPRNMGLNAARNRAIAEASHDFILLSDNDMELERDCLRLLVEALVDDPSAGIATPMILDFENRDQIYSDNVELHYLCHGIIPLRHKKIPENMNWSTRRMAVGSGGMLLVRKSIIAPLNGLDESYRFGYDEGEFALRATTRGIGVLYVPRAKIFHIETAGRQKNRLRYAVGNRWMLIFTIYSTKTIVLLAPALLLFELAQLAYLTLKLALAEWFIGVGAVIKNLPDIMLKRRAVMESKIVPDTCLMKSGDIFMFPYRVGGGIMLTIKSVVEAVFNTYWAVVRPLIAKK</sequence>
<reference evidence="6" key="1">
    <citation type="submission" date="2018-06" db="EMBL/GenBank/DDBJ databases">
        <authorList>
            <person name="Zhirakovskaya E."/>
        </authorList>
    </citation>
    <scope>NUCLEOTIDE SEQUENCE</scope>
</reference>
<dbReference type="InterPro" id="IPR029044">
    <property type="entry name" value="Nucleotide-diphossugar_trans"/>
</dbReference>
<organism evidence="6">
    <name type="scientific">hydrothermal vent metagenome</name>
    <dbReference type="NCBI Taxonomy" id="652676"/>
    <lineage>
        <taxon>unclassified sequences</taxon>
        <taxon>metagenomes</taxon>
        <taxon>ecological metagenomes</taxon>
    </lineage>
</organism>
<feature type="domain" description="Glycosyltransferase 2-like" evidence="5">
    <location>
        <begin position="29"/>
        <end position="199"/>
    </location>
</feature>
<dbReference type="PANTHER" id="PTHR43179:SF12">
    <property type="entry name" value="GALACTOFURANOSYLTRANSFERASE GLFT2"/>
    <property type="match status" value="1"/>
</dbReference>
<dbReference type="PANTHER" id="PTHR43179">
    <property type="entry name" value="RHAMNOSYLTRANSFERASE WBBL"/>
    <property type="match status" value="1"/>
</dbReference>
<evidence type="ECO:0000256" key="3">
    <source>
        <dbReference type="ARBA" id="ARBA00022679"/>
    </source>
</evidence>
<dbReference type="Gene3D" id="3.90.550.10">
    <property type="entry name" value="Spore Coat Polysaccharide Biosynthesis Protein SpsA, Chain A"/>
    <property type="match status" value="1"/>
</dbReference>
<keyword evidence="2" id="KW-0328">Glycosyltransferase</keyword>
<evidence type="ECO:0000259" key="5">
    <source>
        <dbReference type="Pfam" id="PF00535"/>
    </source>
</evidence>
<comment type="similarity">
    <text evidence="1">Belongs to the glycosyltransferase 2 family.</text>
</comment>